<proteinExistence type="predicted"/>
<accession>A0ACC2I153</accession>
<evidence type="ECO:0000313" key="2">
    <source>
        <dbReference type="Proteomes" id="UP001153334"/>
    </source>
</evidence>
<gene>
    <name evidence="1" type="ORF">ONZ43_g6236</name>
</gene>
<reference evidence="1" key="1">
    <citation type="submission" date="2022-11" db="EMBL/GenBank/DDBJ databases">
        <title>Genome Sequence of Nemania bipapillata.</title>
        <authorList>
            <person name="Buettner E."/>
        </authorList>
    </citation>
    <scope>NUCLEOTIDE SEQUENCE</scope>
    <source>
        <strain evidence="1">CP14</strain>
    </source>
</reference>
<organism evidence="1 2">
    <name type="scientific">Nemania bipapillata</name>
    <dbReference type="NCBI Taxonomy" id="110536"/>
    <lineage>
        <taxon>Eukaryota</taxon>
        <taxon>Fungi</taxon>
        <taxon>Dikarya</taxon>
        <taxon>Ascomycota</taxon>
        <taxon>Pezizomycotina</taxon>
        <taxon>Sordariomycetes</taxon>
        <taxon>Xylariomycetidae</taxon>
        <taxon>Xylariales</taxon>
        <taxon>Xylariaceae</taxon>
        <taxon>Nemania</taxon>
    </lineage>
</organism>
<protein>
    <submittedName>
        <fullName evidence="1">Uncharacterized protein</fullName>
    </submittedName>
</protein>
<sequence length="221" mass="24704">MPNLERAPSWSWMKMNNRIAFADSPSRYPSPLKDTTTFFDQVFFTVESGSCTLSSTYPTGPVDGGSLRLSCVVFDAQVKRTFMDGKWLAFQRTGPVDVIALRLPVGDTLLGFVSENTSAKCLLYLDAPADPLCGRGLLESDPYDVKCVPLVRARRCWTFNGKVCWETDEWVMILLPTENPGEYIRIGVAILRKMYEEEAQAVESPGPDWMTNGQKDVVTIV</sequence>
<comment type="caution">
    <text evidence="1">The sequence shown here is derived from an EMBL/GenBank/DDBJ whole genome shotgun (WGS) entry which is preliminary data.</text>
</comment>
<dbReference type="EMBL" id="JAPESX010002154">
    <property type="protein sequence ID" value="KAJ8109084.1"/>
    <property type="molecule type" value="Genomic_DNA"/>
</dbReference>
<name>A0ACC2I153_9PEZI</name>
<keyword evidence="2" id="KW-1185">Reference proteome</keyword>
<evidence type="ECO:0000313" key="1">
    <source>
        <dbReference type="EMBL" id="KAJ8109084.1"/>
    </source>
</evidence>
<dbReference type="Proteomes" id="UP001153334">
    <property type="component" value="Unassembled WGS sequence"/>
</dbReference>